<feature type="compositionally biased region" description="Low complexity" evidence="3">
    <location>
        <begin position="433"/>
        <end position="443"/>
    </location>
</feature>
<feature type="compositionally biased region" description="Polar residues" evidence="3">
    <location>
        <begin position="1357"/>
        <end position="1373"/>
    </location>
</feature>
<evidence type="ECO:0000313" key="4">
    <source>
        <dbReference type="EMBL" id="KAK9505009.1"/>
    </source>
</evidence>
<feature type="repeat" description="ANK" evidence="2">
    <location>
        <begin position="1596"/>
        <end position="1622"/>
    </location>
</feature>
<dbReference type="Proteomes" id="UP001461498">
    <property type="component" value="Unassembled WGS sequence"/>
</dbReference>
<dbReference type="EMBL" id="JAPXFL010000006">
    <property type="protein sequence ID" value="KAK9505009.1"/>
    <property type="molecule type" value="Genomic_DNA"/>
</dbReference>
<feature type="region of interest" description="Disordered" evidence="3">
    <location>
        <begin position="642"/>
        <end position="733"/>
    </location>
</feature>
<keyword evidence="2" id="KW-0040">ANK repeat</keyword>
<gene>
    <name evidence="4" type="ORF">O3M35_009164</name>
</gene>
<dbReference type="PROSITE" id="PS50088">
    <property type="entry name" value="ANK_REPEAT"/>
    <property type="match status" value="2"/>
</dbReference>
<sequence length="1830" mass="203444">MDVSLNNMLESTRQYFQGIPIGPGGGANGGGSNMAQQQQQSQQPQLHPQQQQQQQQQQHQQQQQQQVVSGGGTAGNGGTGGPGQYHRNQHIQQQQSHYWNASQPQSHHQHQVHHQQQTSQQTNTSSPSVSSYQSQHHHSQPTQSQQHSVSQSNNYYMHHQSHHSSQNVHHQNHNQQTHNLHPSQHNHHQSQSTADHQRVPLAPFSSLGYRSDINNAATGSGVNGPSSNTTLTPLKSTSSNHRLEYQQPPVYHQLNGSSQTQNSAHSHQTHQTQQQQQQQQHRSGFGPSPGYAPYSGPSYSPAQHVAVPQQPPTQQQQQQQLAQHQSHQQSHGHSEQDSRAKVSQHGQQFYQPSRPTPPSVPSPAAAPNINHHPLGPHGMKRESPLDLSVKTIRQSADSTADPPPSSGSDQLFYSFHSELLRNKASGSTPPVYHQMQQQQQQQSQHHHPQSRQQVQSHSVPSKIDYMNSANFTANNSHLQVQMEKKRRKELQYQYPLPPVNSFTSSNSTNVKQLDMKHYYPAARMQTLSQEIPKYGQQNNYLKRPAEPTEKLPQLQQPLPKLPRTNDSWRQTINQQIEKKFNSYLSSKALNGDVNSRAHNKGQFANCGNIIQANGISTADKRGVLSILRNSLETKDARNQIFQQQLQQQQQQHHHHQQQQHQQQQQQLHQHQQQQQHHHPHPHLQQQQQLHHHQQQLQLQQQQQQQYLSQQQQHHQHLQHKQKQQAASLHNHQQRYAAPSIVPSTPNLPPFEAIAMLERNSVPPYSRLQVPKAVDSIQEFNKFRVPPQQMLQEVVDISDEGEDVLPMQQLPASAPKGELDGLAAFLAARIRTKAELKQVGSNQPDSARSVTPASSTNSLHTSPRATPGFVSPVNNSKDLVKVSGGDTSSNSKCSPWVLNSPKVTKDVNLSRRRLFSRPDEEPGGGSNNNNNSNSNNNCQDSESTGVVMPPRNPNGLRSSSEASVFDFRDSESESEMPVLERQSLNEMRRVKSREGDLNQDDAEEEHKSWIELCDEFVMQLQFGKNPRKGRRRKGLMEQKTAATSASSIATATITSTTTTVSPTVTSDEVVDAATANVTTSTTASSVACITTALATMTTATVTTTIGTTLSSEAVTTLATSTTVEISSATPVEVIKEEKTVEPVEFASVKCSENNDNNIVKEACDIKKEIVSDNDNSVPAPPSVLELVNGIKKEEVKEEEKSDDSESEQDTKAPMTLRVRKPKVGPKPKVRKRRTVTPKKKKPTITNGCEFEPGWEEELYKYKKSLRMPSGLITISRPSNWPRPPLSLPDMEALPDSPMTADSADSVSPSNHALSKERTLTEEKHYLDRLMARYDARRLAYKERQQKLQKDADSKQQQKEAISSLPTPVSGSISLKSCSGGSDSFKKGSSTESKDDIIKGGSCTGEADLPLKAKSMLWPGKNSVATIREIFGVERPASAPPPGATKEEEELKKGRKKGKKLMVGKRNLLAKESITQNTIEGVTVGPKQVGEKRLKTIRRKLKSSGFDYIRKKKKTQNNSLAGSSKKESGIPGEDTPTRKRKKATPKTEAEIQAEIKSWVLNKGLGETILHRASRVGNYEVVKYCLDKLQHNPAPRDNAGYTPLHEASSKGNYAIASLLLSHGANPSDSALGGVRPLHQAAENGYYKLVKLLLEHGADPQLATYSGYTPLSLAADEEIKQLISLHITNCNTPPPSVTIKSEDGSPSETSQVCEKTDNEFHSKEIIDGFEIEESDVPLPHLYRLSNEPRTDSWVLFHELAPLLHVKTKEALLKQLGQEHQAVLRDMKLSDFFAKAHCRTLRATGASPKMQKVTLVKYTSAVKFLLGVETCVIPR</sequence>
<dbReference type="GO" id="GO:0005634">
    <property type="term" value="C:nucleus"/>
    <property type="evidence" value="ECO:0007669"/>
    <property type="project" value="TreeGrafter"/>
</dbReference>
<feature type="compositionally biased region" description="Basic and acidic residues" evidence="3">
    <location>
        <begin position="985"/>
        <end position="995"/>
    </location>
</feature>
<feature type="region of interest" description="Disordered" evidence="3">
    <location>
        <begin position="1340"/>
        <end position="1404"/>
    </location>
</feature>
<feature type="region of interest" description="Disordered" evidence="3">
    <location>
        <begin position="16"/>
        <end position="196"/>
    </location>
</feature>
<feature type="compositionally biased region" description="Low complexity" evidence="3">
    <location>
        <begin position="36"/>
        <end position="66"/>
    </location>
</feature>
<evidence type="ECO:0000256" key="1">
    <source>
        <dbReference type="ARBA" id="ARBA00034703"/>
    </source>
</evidence>
<comment type="caution">
    <text evidence="4">The sequence shown here is derived from an EMBL/GenBank/DDBJ whole genome shotgun (WGS) entry which is preliminary data.</text>
</comment>
<dbReference type="GO" id="GO:0000122">
    <property type="term" value="P:negative regulation of transcription by RNA polymerase II"/>
    <property type="evidence" value="ECO:0007669"/>
    <property type="project" value="TreeGrafter"/>
</dbReference>
<feature type="region of interest" description="Disordered" evidence="3">
    <location>
        <begin position="215"/>
        <end position="236"/>
    </location>
</feature>
<feature type="compositionally biased region" description="Gly residues" evidence="3">
    <location>
        <begin position="69"/>
        <end position="83"/>
    </location>
</feature>
<organism evidence="4 5">
    <name type="scientific">Rhynocoris fuscipes</name>
    <dbReference type="NCBI Taxonomy" id="488301"/>
    <lineage>
        <taxon>Eukaryota</taxon>
        <taxon>Metazoa</taxon>
        <taxon>Ecdysozoa</taxon>
        <taxon>Arthropoda</taxon>
        <taxon>Hexapoda</taxon>
        <taxon>Insecta</taxon>
        <taxon>Pterygota</taxon>
        <taxon>Neoptera</taxon>
        <taxon>Paraneoptera</taxon>
        <taxon>Hemiptera</taxon>
        <taxon>Heteroptera</taxon>
        <taxon>Panheteroptera</taxon>
        <taxon>Cimicomorpha</taxon>
        <taxon>Reduviidae</taxon>
        <taxon>Harpactorinae</taxon>
        <taxon>Harpactorini</taxon>
        <taxon>Rhynocoris</taxon>
    </lineage>
</organism>
<feature type="repeat" description="ANK" evidence="2">
    <location>
        <begin position="1629"/>
        <end position="1661"/>
    </location>
</feature>
<comment type="similarity">
    <text evidence="1">Belongs to the BCOR family.</text>
</comment>
<feature type="compositionally biased region" description="Low complexity" evidence="3">
    <location>
        <begin position="114"/>
        <end position="183"/>
    </location>
</feature>
<name>A0AAW1D1Y7_9HEMI</name>
<feature type="compositionally biased region" description="Low complexity" evidence="3">
    <location>
        <begin position="926"/>
        <end position="936"/>
    </location>
</feature>
<dbReference type="SMART" id="SM00248">
    <property type="entry name" value="ANK"/>
    <property type="match status" value="3"/>
</dbReference>
<feature type="region of interest" description="Disordered" evidence="3">
    <location>
        <begin position="392"/>
        <end position="411"/>
    </location>
</feature>
<feature type="region of interest" description="Disordered" evidence="3">
    <location>
        <begin position="422"/>
        <end position="459"/>
    </location>
</feature>
<feature type="region of interest" description="Disordered" evidence="3">
    <location>
        <begin position="1192"/>
        <end position="1245"/>
    </location>
</feature>
<feature type="compositionally biased region" description="Low complexity" evidence="3">
    <location>
        <begin position="1374"/>
        <end position="1388"/>
    </location>
</feature>
<evidence type="ECO:0000313" key="5">
    <source>
        <dbReference type="Proteomes" id="UP001461498"/>
    </source>
</evidence>
<dbReference type="InterPro" id="IPR002110">
    <property type="entry name" value="Ankyrin_rpt"/>
</dbReference>
<dbReference type="InterPro" id="IPR036770">
    <property type="entry name" value="Ankyrin_rpt-contain_sf"/>
</dbReference>
<feature type="compositionally biased region" description="Basic residues" evidence="3">
    <location>
        <begin position="713"/>
        <end position="722"/>
    </location>
</feature>
<feature type="region of interest" description="Disordered" evidence="3">
    <location>
        <begin position="835"/>
        <end position="1000"/>
    </location>
</feature>
<feature type="compositionally biased region" description="Low complexity" evidence="3">
    <location>
        <begin position="84"/>
        <end position="106"/>
    </location>
</feature>
<dbReference type="PRINTS" id="PR01415">
    <property type="entry name" value="ANKYRIN"/>
</dbReference>
<feature type="region of interest" description="Disordered" evidence="3">
    <location>
        <begin position="1433"/>
        <end position="1457"/>
    </location>
</feature>
<evidence type="ECO:0000256" key="3">
    <source>
        <dbReference type="SAM" id="MobiDB-lite"/>
    </source>
</evidence>
<dbReference type="PANTHER" id="PTHR24117:SF9">
    <property type="entry name" value="BCL-6 COREPRESSOR PCGF1 BINDING DOMAIN-CONTAINING PROTEIN"/>
    <property type="match status" value="1"/>
</dbReference>
<proteinExistence type="inferred from homology"/>
<feature type="compositionally biased region" description="Gly residues" evidence="3">
    <location>
        <begin position="21"/>
        <end position="32"/>
    </location>
</feature>
<protein>
    <submittedName>
        <fullName evidence="4">Uncharacterized protein</fullName>
    </submittedName>
</protein>
<feature type="compositionally biased region" description="Low complexity" evidence="3">
    <location>
        <begin position="450"/>
        <end position="459"/>
    </location>
</feature>
<dbReference type="InterPro" id="IPR047144">
    <property type="entry name" value="BCOR-like"/>
</dbReference>
<feature type="compositionally biased region" description="Polar residues" evidence="3">
    <location>
        <begin position="1301"/>
        <end position="1311"/>
    </location>
</feature>
<feature type="region of interest" description="Disordered" evidence="3">
    <location>
        <begin position="1509"/>
        <end position="1546"/>
    </location>
</feature>
<evidence type="ECO:0000256" key="2">
    <source>
        <dbReference type="PROSITE-ProRule" id="PRU00023"/>
    </source>
</evidence>
<feature type="compositionally biased region" description="Low complexity" evidence="3">
    <location>
        <begin position="257"/>
        <end position="331"/>
    </location>
</feature>
<dbReference type="SUPFAM" id="SSF48403">
    <property type="entry name" value="Ankyrin repeat"/>
    <property type="match status" value="1"/>
</dbReference>
<dbReference type="PROSITE" id="PS50297">
    <property type="entry name" value="ANK_REP_REGION"/>
    <property type="match status" value="2"/>
</dbReference>
<feature type="compositionally biased region" description="Basic residues" evidence="3">
    <location>
        <begin position="1216"/>
        <end position="1241"/>
    </location>
</feature>
<feature type="compositionally biased region" description="Low complexity" evidence="3">
    <location>
        <begin position="658"/>
        <end position="674"/>
    </location>
</feature>
<dbReference type="Gene3D" id="1.25.40.20">
    <property type="entry name" value="Ankyrin repeat-containing domain"/>
    <property type="match status" value="1"/>
</dbReference>
<feature type="compositionally biased region" description="Polar residues" evidence="3">
    <location>
        <begin position="838"/>
        <end position="863"/>
    </location>
</feature>
<dbReference type="PANTHER" id="PTHR24117">
    <property type="entry name" value="AGAP007537-PB"/>
    <property type="match status" value="1"/>
</dbReference>
<feature type="compositionally biased region" description="Basic and acidic residues" evidence="3">
    <location>
        <begin position="1340"/>
        <end position="1356"/>
    </location>
</feature>
<feature type="region of interest" description="Disordered" evidence="3">
    <location>
        <begin position="1271"/>
        <end position="1320"/>
    </location>
</feature>
<accession>A0AAW1D1Y7</accession>
<feature type="compositionally biased region" description="Low complexity" evidence="3">
    <location>
        <begin position="682"/>
        <end position="712"/>
    </location>
</feature>
<keyword evidence="5" id="KW-1185">Reference proteome</keyword>
<feature type="region of interest" description="Disordered" evidence="3">
    <location>
        <begin position="252"/>
        <end position="382"/>
    </location>
</feature>
<dbReference type="GO" id="GO:0003714">
    <property type="term" value="F:transcription corepressor activity"/>
    <property type="evidence" value="ECO:0007669"/>
    <property type="project" value="TreeGrafter"/>
</dbReference>
<reference evidence="4 5" key="1">
    <citation type="submission" date="2022-12" db="EMBL/GenBank/DDBJ databases">
        <title>Chromosome-level genome assembly of true bugs.</title>
        <authorList>
            <person name="Ma L."/>
            <person name="Li H."/>
        </authorList>
    </citation>
    <scope>NUCLEOTIDE SEQUENCE [LARGE SCALE GENOMIC DNA]</scope>
    <source>
        <strain evidence="4">Lab_2022b</strain>
    </source>
</reference>
<dbReference type="Pfam" id="PF12796">
    <property type="entry name" value="Ank_2"/>
    <property type="match status" value="2"/>
</dbReference>